<dbReference type="KEGG" id="tps:THAPSDRAFT_22099"/>
<dbReference type="AlphaFoldDB" id="B8C111"/>
<feature type="region of interest" description="Disordered" evidence="1">
    <location>
        <begin position="283"/>
        <end position="329"/>
    </location>
</feature>
<dbReference type="GeneID" id="7442063"/>
<reference evidence="2 3" key="2">
    <citation type="journal article" date="2008" name="Nature">
        <title>The Phaeodactylum genome reveals the evolutionary history of diatom genomes.</title>
        <authorList>
            <person name="Bowler C."/>
            <person name="Allen A.E."/>
            <person name="Badger J.H."/>
            <person name="Grimwood J."/>
            <person name="Jabbari K."/>
            <person name="Kuo A."/>
            <person name="Maheswari U."/>
            <person name="Martens C."/>
            <person name="Maumus F."/>
            <person name="Otillar R.P."/>
            <person name="Rayko E."/>
            <person name="Salamov A."/>
            <person name="Vandepoele K."/>
            <person name="Beszteri B."/>
            <person name="Gruber A."/>
            <person name="Heijde M."/>
            <person name="Katinka M."/>
            <person name="Mock T."/>
            <person name="Valentin K."/>
            <person name="Verret F."/>
            <person name="Berges J.A."/>
            <person name="Brownlee C."/>
            <person name="Cadoret J.P."/>
            <person name="Chiovitti A."/>
            <person name="Choi C.J."/>
            <person name="Coesel S."/>
            <person name="De Martino A."/>
            <person name="Detter J.C."/>
            <person name="Durkin C."/>
            <person name="Falciatore A."/>
            <person name="Fournet J."/>
            <person name="Haruta M."/>
            <person name="Huysman M.J."/>
            <person name="Jenkins B.D."/>
            <person name="Jiroutova K."/>
            <person name="Jorgensen R.E."/>
            <person name="Joubert Y."/>
            <person name="Kaplan A."/>
            <person name="Kroger N."/>
            <person name="Kroth P.G."/>
            <person name="La Roche J."/>
            <person name="Lindquist E."/>
            <person name="Lommer M."/>
            <person name="Martin-Jezequel V."/>
            <person name="Lopez P.J."/>
            <person name="Lucas S."/>
            <person name="Mangogna M."/>
            <person name="McGinnis K."/>
            <person name="Medlin L.K."/>
            <person name="Montsant A."/>
            <person name="Oudot-Le Secq M.P."/>
            <person name="Napoli C."/>
            <person name="Obornik M."/>
            <person name="Parker M.S."/>
            <person name="Petit J.L."/>
            <person name="Porcel B.M."/>
            <person name="Poulsen N."/>
            <person name="Robison M."/>
            <person name="Rychlewski L."/>
            <person name="Rynearson T.A."/>
            <person name="Schmutz J."/>
            <person name="Shapiro H."/>
            <person name="Siaut M."/>
            <person name="Stanley M."/>
            <person name="Sussman M.R."/>
            <person name="Taylor A.R."/>
            <person name="Vardi A."/>
            <person name="von Dassow P."/>
            <person name="Vyverman W."/>
            <person name="Willis A."/>
            <person name="Wyrwicz L.S."/>
            <person name="Rokhsar D.S."/>
            <person name="Weissenbach J."/>
            <person name="Armbrust E.V."/>
            <person name="Green B.R."/>
            <person name="Van de Peer Y."/>
            <person name="Grigoriev I.V."/>
        </authorList>
    </citation>
    <scope>NUCLEOTIDE SEQUENCE [LARGE SCALE GENOMIC DNA]</scope>
    <source>
        <strain evidence="2 3">CCMP1335</strain>
    </source>
</reference>
<feature type="region of interest" description="Disordered" evidence="1">
    <location>
        <begin position="1"/>
        <end position="99"/>
    </location>
</feature>
<feature type="compositionally biased region" description="Basic residues" evidence="1">
    <location>
        <begin position="170"/>
        <end position="181"/>
    </location>
</feature>
<feature type="region of interest" description="Disordered" evidence="1">
    <location>
        <begin position="114"/>
        <end position="193"/>
    </location>
</feature>
<protein>
    <submittedName>
        <fullName evidence="2">Uncharacterized protein</fullName>
    </submittedName>
</protein>
<evidence type="ECO:0000313" key="2">
    <source>
        <dbReference type="EMBL" id="EED92701.1"/>
    </source>
</evidence>
<dbReference type="Proteomes" id="UP000001449">
    <property type="component" value="Chromosome 4"/>
</dbReference>
<feature type="compositionally biased region" description="Low complexity" evidence="1">
    <location>
        <begin position="118"/>
        <end position="130"/>
    </location>
</feature>
<dbReference type="eggNOG" id="ENOG502T0QH">
    <property type="taxonomic scope" value="Eukaryota"/>
</dbReference>
<dbReference type="PaxDb" id="35128-Thaps22099"/>
<evidence type="ECO:0000313" key="3">
    <source>
        <dbReference type="Proteomes" id="UP000001449"/>
    </source>
</evidence>
<feature type="compositionally biased region" description="Basic and acidic residues" evidence="1">
    <location>
        <begin position="135"/>
        <end position="148"/>
    </location>
</feature>
<proteinExistence type="predicted"/>
<dbReference type="InParanoid" id="B8C111"/>
<dbReference type="EMBL" id="CM000641">
    <property type="protein sequence ID" value="EED92701.1"/>
    <property type="molecule type" value="Genomic_DNA"/>
</dbReference>
<dbReference type="HOGENOM" id="CLU_895641_0_0_1"/>
<evidence type="ECO:0000256" key="1">
    <source>
        <dbReference type="SAM" id="MobiDB-lite"/>
    </source>
</evidence>
<feature type="region of interest" description="Disordered" evidence="1">
    <location>
        <begin position="235"/>
        <end position="257"/>
    </location>
</feature>
<dbReference type="RefSeq" id="XP_002289164.1">
    <property type="nucleotide sequence ID" value="XM_002289128.1"/>
</dbReference>
<accession>B8C111</accession>
<feature type="compositionally biased region" description="Basic residues" evidence="1">
    <location>
        <begin position="1"/>
        <end position="10"/>
    </location>
</feature>
<organism evidence="2 3">
    <name type="scientific">Thalassiosira pseudonana</name>
    <name type="common">Marine diatom</name>
    <name type="synonym">Cyclotella nana</name>
    <dbReference type="NCBI Taxonomy" id="35128"/>
    <lineage>
        <taxon>Eukaryota</taxon>
        <taxon>Sar</taxon>
        <taxon>Stramenopiles</taxon>
        <taxon>Ochrophyta</taxon>
        <taxon>Bacillariophyta</taxon>
        <taxon>Coscinodiscophyceae</taxon>
        <taxon>Thalassiosirophycidae</taxon>
        <taxon>Thalassiosirales</taxon>
        <taxon>Thalassiosiraceae</taxon>
        <taxon>Thalassiosira</taxon>
    </lineage>
</organism>
<feature type="compositionally biased region" description="Basic and acidic residues" evidence="1">
    <location>
        <begin position="316"/>
        <end position="329"/>
    </location>
</feature>
<feature type="compositionally biased region" description="Basic residues" evidence="1">
    <location>
        <begin position="35"/>
        <end position="45"/>
    </location>
</feature>
<dbReference type="OMA" id="PIIARNN"/>
<gene>
    <name evidence="2" type="ORF">THAPSDRAFT_22099</name>
</gene>
<keyword evidence="3" id="KW-1185">Reference proteome</keyword>
<reference evidence="2 3" key="1">
    <citation type="journal article" date="2004" name="Science">
        <title>The genome of the diatom Thalassiosira pseudonana: ecology, evolution, and metabolism.</title>
        <authorList>
            <person name="Armbrust E.V."/>
            <person name="Berges J.A."/>
            <person name="Bowler C."/>
            <person name="Green B.R."/>
            <person name="Martinez D."/>
            <person name="Putnam N.H."/>
            <person name="Zhou S."/>
            <person name="Allen A.E."/>
            <person name="Apt K.E."/>
            <person name="Bechner M."/>
            <person name="Brzezinski M.A."/>
            <person name="Chaal B.K."/>
            <person name="Chiovitti A."/>
            <person name="Davis A.K."/>
            <person name="Demarest M.S."/>
            <person name="Detter J.C."/>
            <person name="Glavina T."/>
            <person name="Goodstein D."/>
            <person name="Hadi M.Z."/>
            <person name="Hellsten U."/>
            <person name="Hildebrand M."/>
            <person name="Jenkins B.D."/>
            <person name="Jurka J."/>
            <person name="Kapitonov V.V."/>
            <person name="Kroger N."/>
            <person name="Lau W.W."/>
            <person name="Lane T.W."/>
            <person name="Larimer F.W."/>
            <person name="Lippmeier J.C."/>
            <person name="Lucas S."/>
            <person name="Medina M."/>
            <person name="Montsant A."/>
            <person name="Obornik M."/>
            <person name="Parker M.S."/>
            <person name="Palenik B."/>
            <person name="Pazour G.J."/>
            <person name="Richardson P.M."/>
            <person name="Rynearson T.A."/>
            <person name="Saito M.A."/>
            <person name="Schwartz D.C."/>
            <person name="Thamatrakoln K."/>
            <person name="Valentin K."/>
            <person name="Vardi A."/>
            <person name="Wilkerson F.P."/>
            <person name="Rokhsar D.S."/>
        </authorList>
    </citation>
    <scope>NUCLEOTIDE SEQUENCE [LARGE SCALE GENOMIC DNA]</scope>
    <source>
        <strain evidence="2 3">CCMP1335</strain>
    </source>
</reference>
<feature type="compositionally biased region" description="Basic and acidic residues" evidence="1">
    <location>
        <begin position="61"/>
        <end position="71"/>
    </location>
</feature>
<sequence>MGRVARYKKVKSVDPFAKTSSWSSDVGDTACASLRRTKRRSKTAMKMKEQKASKSQRRGGKKDGINNDKKSGGSNGFGESGYDLPPEGEDEFDMADLMGSVKKQSAKPVLLVDPRKQVSTVSSVASNTNNEGEEEKWTRKLEKVDTRGVVKGSSNEAHDFTTNTAASTTSKKKGKKNKTAPKPKNSTGVTAKTPTRDIIAACSNPNALKTKRVADQFASSSTNTAKQEKRKAFLESKKLKKRKRAVDVDDSDDNNYVRHHQLQKQSIAAPIIARNNIDDQVERPPIFSTLPRGATKLRKKEAKSDASGDVEDSEDKDSRIRKEQQALEAMREKVMRQYAVLRENRRR</sequence>
<name>B8C111_THAPS</name>